<dbReference type="InterPro" id="IPR003773">
    <property type="entry name" value="Menaquinone_biosynth"/>
</dbReference>
<dbReference type="EC" id="4.2.1.151" evidence="4"/>
<dbReference type="HAMAP" id="MF_00995">
    <property type="entry name" value="MqnA"/>
    <property type="match status" value="1"/>
</dbReference>
<dbReference type="RefSeq" id="WP_004290421.1">
    <property type="nucleotide sequence ID" value="NZ_AP028350.1"/>
</dbReference>
<reference evidence="5 6" key="1">
    <citation type="submission" date="2018-05" db="EMBL/GenBank/DDBJ databases">
        <authorList>
            <consortium name="GenomeTrakr network: Whole genome sequencing for foodborne pathogen traceback"/>
        </authorList>
    </citation>
    <scope>NUCLEOTIDE SEQUENCE [LARGE SCALE GENOMIC DNA]</scope>
    <source>
        <strain evidence="5 6">NC_C6016</strain>
    </source>
</reference>
<dbReference type="EMBL" id="AACDUL010000016">
    <property type="protein sequence ID" value="EAK1510181.1"/>
    <property type="molecule type" value="Genomic_DNA"/>
</dbReference>
<dbReference type="PANTHER" id="PTHR37690:SF1">
    <property type="entry name" value="CHORISMATE DEHYDRATASE"/>
    <property type="match status" value="1"/>
</dbReference>
<evidence type="ECO:0000256" key="2">
    <source>
        <dbReference type="ARBA" id="ARBA00022428"/>
    </source>
</evidence>
<dbReference type="SUPFAM" id="SSF53850">
    <property type="entry name" value="Periplasmic binding protein-like II"/>
    <property type="match status" value="1"/>
</dbReference>
<comment type="pathway">
    <text evidence="1 4">Quinol/quinone metabolism; menaquinone biosynthesis.</text>
</comment>
<dbReference type="GO" id="GO:0016836">
    <property type="term" value="F:hydro-lyase activity"/>
    <property type="evidence" value="ECO:0007669"/>
    <property type="project" value="UniProtKB-UniRule"/>
</dbReference>
<accession>A0A697ND80</accession>
<gene>
    <name evidence="4" type="primary">mqnA</name>
    <name evidence="5" type="ORF">CJD00_07930</name>
</gene>
<dbReference type="GO" id="GO:0009234">
    <property type="term" value="P:menaquinone biosynthetic process"/>
    <property type="evidence" value="ECO:0007669"/>
    <property type="project" value="UniProtKB-UniRule"/>
</dbReference>
<dbReference type="InterPro" id="IPR030868">
    <property type="entry name" value="MqnA"/>
</dbReference>
<keyword evidence="2 4" id="KW-0474">Menaquinone biosynthesis</keyword>
<dbReference type="Gene3D" id="3.40.190.10">
    <property type="entry name" value="Periplasmic binding protein-like II"/>
    <property type="match status" value="1"/>
</dbReference>
<comment type="catalytic activity">
    <reaction evidence="4">
        <text>chorismate = 3-[(1-carboxyvinyl)-oxy]benzoate + H2O</text>
        <dbReference type="Rhea" id="RHEA:40051"/>
        <dbReference type="ChEBI" id="CHEBI:15377"/>
        <dbReference type="ChEBI" id="CHEBI:29748"/>
        <dbReference type="ChEBI" id="CHEBI:76981"/>
        <dbReference type="EC" id="4.2.1.151"/>
    </reaction>
</comment>
<protein>
    <recommendedName>
        <fullName evidence="4">Chorismate dehydratase</fullName>
        <ecNumber evidence="4">4.2.1.151</ecNumber>
    </recommendedName>
    <alternativeName>
        <fullName evidence="4">Menaquinone biosynthetic enzyme MqnA</fullName>
    </alternativeName>
</protein>
<evidence type="ECO:0000313" key="6">
    <source>
        <dbReference type="Proteomes" id="UP000361993"/>
    </source>
</evidence>
<evidence type="ECO:0000256" key="4">
    <source>
        <dbReference type="HAMAP-Rule" id="MF_00995"/>
    </source>
</evidence>
<dbReference type="AlphaFoldDB" id="A0A697ND80"/>
<comment type="caution">
    <text evidence="5">The sequence shown here is derived from an EMBL/GenBank/DDBJ whole genome shotgun (WGS) entry which is preliminary data.</text>
</comment>
<evidence type="ECO:0000313" key="5">
    <source>
        <dbReference type="EMBL" id="EAK1510181.1"/>
    </source>
</evidence>
<comment type="function">
    <text evidence="4">Catalyzes the dehydration of chorismate into 3-[(1-carboxyvinyl)oxy]benzoate, a step in the biosynthesis of menaquinone (MK, vitamin K2).</text>
</comment>
<dbReference type="UniPathway" id="UPA00079"/>
<organism evidence="5 6">
    <name type="scientific">Campylobacter coli</name>
    <dbReference type="NCBI Taxonomy" id="195"/>
    <lineage>
        <taxon>Bacteria</taxon>
        <taxon>Pseudomonadati</taxon>
        <taxon>Campylobacterota</taxon>
        <taxon>Epsilonproteobacteria</taxon>
        <taxon>Campylobacterales</taxon>
        <taxon>Campylobacteraceae</taxon>
        <taxon>Campylobacter</taxon>
    </lineage>
</organism>
<evidence type="ECO:0000256" key="3">
    <source>
        <dbReference type="ARBA" id="ARBA00023239"/>
    </source>
</evidence>
<dbReference type="PANTHER" id="PTHR37690">
    <property type="entry name" value="CHORISMATE DEHYDRATASE"/>
    <property type="match status" value="1"/>
</dbReference>
<evidence type="ECO:0000256" key="1">
    <source>
        <dbReference type="ARBA" id="ARBA00004863"/>
    </source>
</evidence>
<dbReference type="Pfam" id="PF02621">
    <property type="entry name" value="VitK2_biosynth"/>
    <property type="match status" value="1"/>
</dbReference>
<comment type="similarity">
    <text evidence="4">Belongs to the MqnA/MqnD family. MqnA subfamily.</text>
</comment>
<dbReference type="Proteomes" id="UP000361993">
    <property type="component" value="Unassembled WGS sequence"/>
</dbReference>
<proteinExistence type="inferred from homology"/>
<keyword evidence="3 4" id="KW-0456">Lyase</keyword>
<sequence length="224" mass="25925">MIFGKIDYINLLPLHIYLKKYPLPNGFKASMEHKKGVPSKLNKDLFYRRIDAAIISSIESARKKYKNLDLGICANKRVLSVLVEKNTPNAKDPSSATSNALAKVLKQEGRVIIGDKALKLYLQDPSRYTDLCTKWHEKTGLPFVFARFSCVQKKALYKQILKKFPKTKIKIPYYILQNYAKTRDLDIKDIRYYLDEIIYHKISTKEKAALKRFIKASKALNLTY</sequence>
<name>A0A697ND80_CAMCO</name>